<dbReference type="EMBL" id="JASSZA010000002">
    <property type="protein sequence ID" value="KAK2118097.1"/>
    <property type="molecule type" value="Genomic_DNA"/>
</dbReference>
<gene>
    <name evidence="1" type="ORF">P7K49_004984</name>
</gene>
<evidence type="ECO:0000313" key="2">
    <source>
        <dbReference type="Proteomes" id="UP001266305"/>
    </source>
</evidence>
<proteinExistence type="predicted"/>
<evidence type="ECO:0000313" key="1">
    <source>
        <dbReference type="EMBL" id="KAK2118097.1"/>
    </source>
</evidence>
<protein>
    <submittedName>
        <fullName evidence="1">Uncharacterized protein</fullName>
    </submittedName>
</protein>
<sequence length="57" mass="6118">VLNHETIGDAQCSFLTCSMNAPILTSSCRKSSPEPEAVPGGSGYDGDNRLFLFQVKQ</sequence>
<comment type="caution">
    <text evidence="1">The sequence shown here is derived from an EMBL/GenBank/DDBJ whole genome shotgun (WGS) entry which is preliminary data.</text>
</comment>
<name>A0ABQ9W900_SAGOE</name>
<organism evidence="1 2">
    <name type="scientific">Saguinus oedipus</name>
    <name type="common">Cotton-top tamarin</name>
    <name type="synonym">Oedipomidas oedipus</name>
    <dbReference type="NCBI Taxonomy" id="9490"/>
    <lineage>
        <taxon>Eukaryota</taxon>
        <taxon>Metazoa</taxon>
        <taxon>Chordata</taxon>
        <taxon>Craniata</taxon>
        <taxon>Vertebrata</taxon>
        <taxon>Euteleostomi</taxon>
        <taxon>Mammalia</taxon>
        <taxon>Eutheria</taxon>
        <taxon>Euarchontoglires</taxon>
        <taxon>Primates</taxon>
        <taxon>Haplorrhini</taxon>
        <taxon>Platyrrhini</taxon>
        <taxon>Cebidae</taxon>
        <taxon>Callitrichinae</taxon>
        <taxon>Saguinus</taxon>
    </lineage>
</organism>
<keyword evidence="2" id="KW-1185">Reference proteome</keyword>
<dbReference type="Proteomes" id="UP001266305">
    <property type="component" value="Unassembled WGS sequence"/>
</dbReference>
<feature type="non-terminal residue" evidence="1">
    <location>
        <position position="1"/>
    </location>
</feature>
<reference evidence="1 2" key="1">
    <citation type="submission" date="2023-05" db="EMBL/GenBank/DDBJ databases">
        <title>B98-5 Cell Line De Novo Hybrid Assembly: An Optical Mapping Approach.</title>
        <authorList>
            <person name="Kananen K."/>
            <person name="Auerbach J.A."/>
            <person name="Kautto E."/>
            <person name="Blachly J.S."/>
        </authorList>
    </citation>
    <scope>NUCLEOTIDE SEQUENCE [LARGE SCALE GENOMIC DNA]</scope>
    <source>
        <strain evidence="1">B95-8</strain>
        <tissue evidence="1">Cell line</tissue>
    </source>
</reference>
<accession>A0ABQ9W900</accession>